<keyword evidence="2" id="KW-1185">Reference proteome</keyword>
<dbReference type="KEGG" id="amr:AM1_5398"/>
<dbReference type="eggNOG" id="COG3502">
    <property type="taxonomic scope" value="Bacteria"/>
</dbReference>
<dbReference type="PANTHER" id="PTHR34129">
    <property type="entry name" value="BLR1139 PROTEIN"/>
    <property type="match status" value="1"/>
</dbReference>
<evidence type="ECO:0008006" key="3">
    <source>
        <dbReference type="Google" id="ProtNLM"/>
    </source>
</evidence>
<organism evidence="1 2">
    <name type="scientific">Acaryochloris marina (strain MBIC 11017)</name>
    <dbReference type="NCBI Taxonomy" id="329726"/>
    <lineage>
        <taxon>Bacteria</taxon>
        <taxon>Bacillati</taxon>
        <taxon>Cyanobacteriota</taxon>
        <taxon>Cyanophyceae</taxon>
        <taxon>Acaryochloridales</taxon>
        <taxon>Acaryochloridaceae</taxon>
        <taxon>Acaryochloris</taxon>
    </lineage>
</organism>
<gene>
    <name evidence="1" type="ordered locus">AM1_5398</name>
</gene>
<protein>
    <recommendedName>
        <fullName evidence="3">DUF952 domain-containing protein</fullName>
    </recommendedName>
</protein>
<dbReference type="PANTHER" id="PTHR34129:SF1">
    <property type="entry name" value="DUF952 DOMAIN-CONTAINING PROTEIN"/>
    <property type="match status" value="1"/>
</dbReference>
<dbReference type="EMBL" id="CP000828">
    <property type="protein sequence ID" value="ABW30354.1"/>
    <property type="molecule type" value="Genomic_DNA"/>
</dbReference>
<dbReference type="Gene3D" id="3.20.170.20">
    <property type="entry name" value="Protein of unknown function DUF952"/>
    <property type="match status" value="1"/>
</dbReference>
<reference evidence="1 2" key="1">
    <citation type="journal article" date="2008" name="Proc. Natl. Acad. Sci. U.S.A.">
        <title>Niche adaptation and genome expansion in the chlorophyll d-producing cyanobacterium Acaryochloris marina.</title>
        <authorList>
            <person name="Swingley W.D."/>
            <person name="Chen M."/>
            <person name="Cheung P.C."/>
            <person name="Conrad A.L."/>
            <person name="Dejesa L.C."/>
            <person name="Hao J."/>
            <person name="Honchak B.M."/>
            <person name="Karbach L.E."/>
            <person name="Kurdoglu A."/>
            <person name="Lahiri S."/>
            <person name="Mastrian S.D."/>
            <person name="Miyashita H."/>
            <person name="Page L."/>
            <person name="Ramakrishna P."/>
            <person name="Satoh S."/>
            <person name="Sattley W.M."/>
            <person name="Shimada Y."/>
            <person name="Taylor H.L."/>
            <person name="Tomo T."/>
            <person name="Tsuchiya T."/>
            <person name="Wang Z.T."/>
            <person name="Raymond J."/>
            <person name="Mimuro M."/>
            <person name="Blankenship R.E."/>
            <person name="Touchman J.W."/>
        </authorList>
    </citation>
    <scope>NUCLEOTIDE SEQUENCE [LARGE SCALE GENOMIC DNA]</scope>
    <source>
        <strain evidence="2">MBIC 11017</strain>
    </source>
</reference>
<dbReference type="Pfam" id="PF06108">
    <property type="entry name" value="DUF952"/>
    <property type="match status" value="1"/>
</dbReference>
<name>B0CBV4_ACAM1</name>
<dbReference type="HOGENOM" id="CLU_129452_1_2_3"/>
<dbReference type="InterPro" id="IPR009297">
    <property type="entry name" value="DUF952"/>
</dbReference>
<accession>B0CBV4</accession>
<dbReference type="SUPFAM" id="SSF56399">
    <property type="entry name" value="ADP-ribosylation"/>
    <property type="match status" value="1"/>
</dbReference>
<evidence type="ECO:0000313" key="2">
    <source>
        <dbReference type="Proteomes" id="UP000000268"/>
    </source>
</evidence>
<dbReference type="AlphaFoldDB" id="B0CBV4"/>
<sequence>MWENKSILKVGMIFPIRTDARLKTMIFHIAQAIDWQAAQAAGVYKASSLANEGFIHCSDQHQVLEVAHRLFQNRQDLVLIEINPQCLDVEVRYENCEGGEEQYPHIYGMIPLKAIITVFPFMPEAGVFTLPLELRS</sequence>
<proteinExistence type="predicted"/>
<dbReference type="Proteomes" id="UP000000268">
    <property type="component" value="Chromosome"/>
</dbReference>
<evidence type="ECO:0000313" key="1">
    <source>
        <dbReference type="EMBL" id="ABW30354.1"/>
    </source>
</evidence>